<dbReference type="EMBL" id="ANIK01000056">
    <property type="protein sequence ID" value="EMJ94133.1"/>
    <property type="molecule type" value="Genomic_DNA"/>
</dbReference>
<dbReference type="PATRIC" id="fig|1218565.3.peg.2659"/>
<dbReference type="NCBIfam" id="TIGR00488">
    <property type="entry name" value="bis(5'-nucleosyl)-tetraphosphatase (symmetrical) YqeK"/>
    <property type="match status" value="1"/>
</dbReference>
<dbReference type="Gene3D" id="1.10.3210.10">
    <property type="entry name" value="Hypothetical protein af1432"/>
    <property type="match status" value="1"/>
</dbReference>
<dbReference type="AlphaFoldDB" id="M6CYW8"/>
<feature type="domain" description="HD/PDEase" evidence="7">
    <location>
        <begin position="17"/>
        <end position="146"/>
    </location>
</feature>
<dbReference type="PANTHER" id="PTHR35795:SF1">
    <property type="entry name" value="BIS(5'-NUCLEOSYL)-TETRAPHOSPHATASE, SYMMETRICAL"/>
    <property type="match status" value="1"/>
</dbReference>
<dbReference type="GO" id="GO:0046872">
    <property type="term" value="F:metal ion binding"/>
    <property type="evidence" value="ECO:0007669"/>
    <property type="project" value="UniProtKB-KW"/>
</dbReference>
<evidence type="ECO:0000256" key="2">
    <source>
        <dbReference type="ARBA" id="ARBA00022723"/>
    </source>
</evidence>
<dbReference type="GO" id="GO:0008803">
    <property type="term" value="F:bis(5'-nucleosyl)-tetraphosphatase (symmetrical) activity"/>
    <property type="evidence" value="ECO:0007669"/>
    <property type="project" value="UniProtKB-EC"/>
</dbReference>
<sequence>MTSQEIQKFKKIVPTEITETRWKHSLRVAEIAKELAIIHSREEAEFAYLAGIVHDITKQKTPEFHITLFRESGREDLEKLPSAAWHAYSAAIYLKSQYNLRHENVLSAVRNHTLGAETPGPLDLILYAADFLGSEYAEKNPLYKDWREQARKNLYLGVLCKAKNTMEELIASENSIHPLTVFTYNLAISKCLQ</sequence>
<dbReference type="Pfam" id="PF01966">
    <property type="entry name" value="HD"/>
    <property type="match status" value="1"/>
</dbReference>
<evidence type="ECO:0000256" key="6">
    <source>
        <dbReference type="ARBA" id="ARBA00049417"/>
    </source>
</evidence>
<evidence type="ECO:0000313" key="9">
    <source>
        <dbReference type="Proteomes" id="UP000011988"/>
    </source>
</evidence>
<dbReference type="SUPFAM" id="SSF109604">
    <property type="entry name" value="HD-domain/PDEase-like"/>
    <property type="match status" value="1"/>
</dbReference>
<comment type="caution">
    <text evidence="8">The sequence shown here is derived from an EMBL/GenBank/DDBJ whole genome shotgun (WGS) entry which is preliminary data.</text>
</comment>
<dbReference type="OrthoDB" id="338748at2"/>
<evidence type="ECO:0000259" key="7">
    <source>
        <dbReference type="SMART" id="SM00471"/>
    </source>
</evidence>
<name>M6CYW8_9LEPT</name>
<evidence type="ECO:0000313" key="8">
    <source>
        <dbReference type="EMBL" id="EMJ94133.1"/>
    </source>
</evidence>
<dbReference type="RefSeq" id="WP_017808862.1">
    <property type="nucleotide sequence ID" value="NZ_ANIK01000056.1"/>
</dbReference>
<keyword evidence="3" id="KW-0547">Nucleotide-binding</keyword>
<evidence type="ECO:0000256" key="4">
    <source>
        <dbReference type="ARBA" id="ARBA00022801"/>
    </source>
</evidence>
<dbReference type="GO" id="GO:0000166">
    <property type="term" value="F:nucleotide binding"/>
    <property type="evidence" value="ECO:0007669"/>
    <property type="project" value="UniProtKB-KW"/>
</dbReference>
<dbReference type="InterPro" id="IPR006674">
    <property type="entry name" value="HD_domain"/>
</dbReference>
<keyword evidence="5" id="KW-0408">Iron</keyword>
<dbReference type="InterPro" id="IPR051094">
    <property type="entry name" value="Diverse_Catalytic_Enzymes"/>
</dbReference>
<dbReference type="CDD" id="cd00077">
    <property type="entry name" value="HDc"/>
    <property type="match status" value="1"/>
</dbReference>
<reference evidence="8 9" key="1">
    <citation type="submission" date="2013-01" db="EMBL/GenBank/DDBJ databases">
        <authorList>
            <person name="Harkins D.M."/>
            <person name="Durkin A.S."/>
            <person name="Brinkac L.M."/>
            <person name="Haft D.H."/>
            <person name="Selengut J.D."/>
            <person name="Sanka R."/>
            <person name="DePew J."/>
            <person name="Purushe J."/>
            <person name="Galloway R.L."/>
            <person name="Vinetz J.M."/>
            <person name="Sutton G.G."/>
            <person name="Nierman W.C."/>
            <person name="Fouts D.E."/>
        </authorList>
    </citation>
    <scope>NUCLEOTIDE SEQUENCE [LARGE SCALE GENOMIC DNA]</scope>
    <source>
        <strain evidence="8 9">79601</strain>
    </source>
</reference>
<evidence type="ECO:0000256" key="1">
    <source>
        <dbReference type="ARBA" id="ARBA00012506"/>
    </source>
</evidence>
<keyword evidence="4 8" id="KW-0378">Hydrolase</keyword>
<dbReference type="SMART" id="SM00471">
    <property type="entry name" value="HDc"/>
    <property type="match status" value="1"/>
</dbReference>
<dbReference type="InterPro" id="IPR003607">
    <property type="entry name" value="HD/PDEase_dom"/>
</dbReference>
<gene>
    <name evidence="8" type="ORF">LEP1GSC194_0144</name>
</gene>
<keyword evidence="2" id="KW-0479">Metal-binding</keyword>
<evidence type="ECO:0000256" key="5">
    <source>
        <dbReference type="ARBA" id="ARBA00023004"/>
    </source>
</evidence>
<dbReference type="Proteomes" id="UP000011988">
    <property type="component" value="Unassembled WGS sequence"/>
</dbReference>
<evidence type="ECO:0000256" key="3">
    <source>
        <dbReference type="ARBA" id="ARBA00022741"/>
    </source>
</evidence>
<comment type="catalytic activity">
    <reaction evidence="6">
        <text>P(1),P(4)-bis(5'-adenosyl) tetraphosphate + H2O = 2 ADP + 2 H(+)</text>
        <dbReference type="Rhea" id="RHEA:24252"/>
        <dbReference type="ChEBI" id="CHEBI:15377"/>
        <dbReference type="ChEBI" id="CHEBI:15378"/>
        <dbReference type="ChEBI" id="CHEBI:58141"/>
        <dbReference type="ChEBI" id="CHEBI:456216"/>
        <dbReference type="EC" id="3.6.1.41"/>
    </reaction>
</comment>
<organism evidence="8 9">
    <name type="scientific">Leptospira alstonii serovar Sichuan str. 79601</name>
    <dbReference type="NCBI Taxonomy" id="1218565"/>
    <lineage>
        <taxon>Bacteria</taxon>
        <taxon>Pseudomonadati</taxon>
        <taxon>Spirochaetota</taxon>
        <taxon>Spirochaetia</taxon>
        <taxon>Leptospirales</taxon>
        <taxon>Leptospiraceae</taxon>
        <taxon>Leptospira</taxon>
    </lineage>
</organism>
<dbReference type="PANTHER" id="PTHR35795">
    <property type="entry name" value="SLR1885 PROTEIN"/>
    <property type="match status" value="1"/>
</dbReference>
<accession>M6CYW8</accession>
<proteinExistence type="predicted"/>
<dbReference type="EC" id="3.6.1.41" evidence="1"/>
<dbReference type="InterPro" id="IPR005249">
    <property type="entry name" value="YqeK"/>
</dbReference>
<protein>
    <recommendedName>
        <fullName evidence="1">bis(5'-nucleosyl)-tetraphosphatase (symmetrical)</fullName>
        <ecNumber evidence="1">3.6.1.41</ecNumber>
    </recommendedName>
</protein>